<evidence type="ECO:0000259" key="5">
    <source>
        <dbReference type="PROSITE" id="PS50977"/>
    </source>
</evidence>
<dbReference type="PROSITE" id="PS01081">
    <property type="entry name" value="HTH_TETR_1"/>
    <property type="match status" value="1"/>
</dbReference>
<dbReference type="InterPro" id="IPR036271">
    <property type="entry name" value="Tet_transcr_reg_TetR-rel_C_sf"/>
</dbReference>
<dbReference type="STRING" id="629680.SAMN04489751_1367"/>
<dbReference type="InterPro" id="IPR001647">
    <property type="entry name" value="HTH_TetR"/>
</dbReference>
<evidence type="ECO:0000313" key="7">
    <source>
        <dbReference type="Proteomes" id="UP000199700"/>
    </source>
</evidence>
<evidence type="ECO:0000256" key="3">
    <source>
        <dbReference type="ARBA" id="ARBA00023163"/>
    </source>
</evidence>
<evidence type="ECO:0000256" key="1">
    <source>
        <dbReference type="ARBA" id="ARBA00023015"/>
    </source>
</evidence>
<dbReference type="PROSITE" id="PS50977">
    <property type="entry name" value="HTH_TETR_2"/>
    <property type="match status" value="1"/>
</dbReference>
<dbReference type="RefSeq" id="WP_092104269.1">
    <property type="nucleotide sequence ID" value="NZ_LT629739.1"/>
</dbReference>
<dbReference type="InterPro" id="IPR023772">
    <property type="entry name" value="DNA-bd_HTH_TetR-type_CS"/>
</dbReference>
<sequence length="231" mass="25692">MATERTRHRRGEGGKLREEILNAVNRLLDEWGSVERLTIRAVAAETGVAAPSIYMHFKDKTDLVWAALSDKYQQLATQMRIADEKADQEGPVERLRAQVHAYCLFGLKNPGHYRLLYETRQPQADTDRVRHHPASVVSGSLRAAVTRCQQAGCPMSLPADQLVQTLWSGVHGTLSLAHSLFDDEALEPIVLDIADGLIDSTVVAPGTEFTDRSKQMDSSAARRLRSLLSEY</sequence>
<dbReference type="InterPro" id="IPR025996">
    <property type="entry name" value="MT1864/Rv1816-like_C"/>
</dbReference>
<reference evidence="6" key="1">
    <citation type="submission" date="2016-10" db="EMBL/GenBank/DDBJ databases">
        <authorList>
            <person name="Varghese N."/>
            <person name="Submissions S."/>
        </authorList>
    </citation>
    <scope>NUCLEOTIDE SEQUENCE [LARGE SCALE GENOMIC DNA]</scope>
    <source>
        <strain evidence="6">DSM 22082</strain>
    </source>
</reference>
<dbReference type="SUPFAM" id="SSF46689">
    <property type="entry name" value="Homeodomain-like"/>
    <property type="match status" value="1"/>
</dbReference>
<dbReference type="GO" id="GO:0003700">
    <property type="term" value="F:DNA-binding transcription factor activity"/>
    <property type="evidence" value="ECO:0007669"/>
    <property type="project" value="TreeGrafter"/>
</dbReference>
<feature type="domain" description="HTH tetR-type" evidence="5">
    <location>
        <begin position="14"/>
        <end position="75"/>
    </location>
</feature>
<dbReference type="Pfam" id="PF00440">
    <property type="entry name" value="TetR_N"/>
    <property type="match status" value="1"/>
</dbReference>
<evidence type="ECO:0000256" key="4">
    <source>
        <dbReference type="PROSITE-ProRule" id="PRU00335"/>
    </source>
</evidence>
<dbReference type="Proteomes" id="UP000199700">
    <property type="component" value="Chromosome"/>
</dbReference>
<dbReference type="AlphaFoldDB" id="A0A1H1PXB2"/>
<dbReference type="Pfam" id="PF13305">
    <property type="entry name" value="TetR_C_33"/>
    <property type="match status" value="1"/>
</dbReference>
<protein>
    <submittedName>
        <fullName evidence="6">DNA-binding transcriptional regulator, AcrR family</fullName>
    </submittedName>
</protein>
<dbReference type="PANTHER" id="PTHR30055">
    <property type="entry name" value="HTH-TYPE TRANSCRIPTIONAL REGULATOR RUTR"/>
    <property type="match status" value="1"/>
</dbReference>
<organism evidence="6 7">
    <name type="scientific">Brevibacterium sandarakinum</name>
    <dbReference type="NCBI Taxonomy" id="629680"/>
    <lineage>
        <taxon>Bacteria</taxon>
        <taxon>Bacillati</taxon>
        <taxon>Actinomycetota</taxon>
        <taxon>Actinomycetes</taxon>
        <taxon>Micrococcales</taxon>
        <taxon>Brevibacteriaceae</taxon>
        <taxon>Brevibacterium</taxon>
    </lineage>
</organism>
<dbReference type="EMBL" id="LT629739">
    <property type="protein sequence ID" value="SDS16011.1"/>
    <property type="molecule type" value="Genomic_DNA"/>
</dbReference>
<dbReference type="InterPro" id="IPR050109">
    <property type="entry name" value="HTH-type_TetR-like_transc_reg"/>
</dbReference>
<dbReference type="SUPFAM" id="SSF48498">
    <property type="entry name" value="Tetracyclin repressor-like, C-terminal domain"/>
    <property type="match status" value="1"/>
</dbReference>
<keyword evidence="7" id="KW-1185">Reference proteome</keyword>
<dbReference type="Gene3D" id="1.10.357.10">
    <property type="entry name" value="Tetracycline Repressor, domain 2"/>
    <property type="match status" value="1"/>
</dbReference>
<evidence type="ECO:0000256" key="2">
    <source>
        <dbReference type="ARBA" id="ARBA00023125"/>
    </source>
</evidence>
<keyword evidence="2 4" id="KW-0238">DNA-binding</keyword>
<keyword evidence="3" id="KW-0804">Transcription</keyword>
<proteinExistence type="predicted"/>
<dbReference type="GO" id="GO:0000976">
    <property type="term" value="F:transcription cis-regulatory region binding"/>
    <property type="evidence" value="ECO:0007669"/>
    <property type="project" value="TreeGrafter"/>
</dbReference>
<evidence type="ECO:0000313" key="6">
    <source>
        <dbReference type="EMBL" id="SDS16011.1"/>
    </source>
</evidence>
<dbReference type="OrthoDB" id="4709704at2"/>
<dbReference type="PANTHER" id="PTHR30055:SF234">
    <property type="entry name" value="HTH-TYPE TRANSCRIPTIONAL REGULATOR BETI"/>
    <property type="match status" value="1"/>
</dbReference>
<dbReference type="InterPro" id="IPR009057">
    <property type="entry name" value="Homeodomain-like_sf"/>
</dbReference>
<name>A0A1H1PXB2_BRESA</name>
<keyword evidence="1" id="KW-0805">Transcription regulation</keyword>
<feature type="DNA-binding region" description="H-T-H motif" evidence="4">
    <location>
        <begin position="38"/>
        <end position="57"/>
    </location>
</feature>
<gene>
    <name evidence="6" type="ORF">SAMN04489751_1367</name>
</gene>
<accession>A0A1H1PXB2</accession>